<dbReference type="InterPro" id="IPR003593">
    <property type="entry name" value="AAA+_ATPase"/>
</dbReference>
<gene>
    <name evidence="6" type="ORF">H8707_05670</name>
</gene>
<dbReference type="InterPro" id="IPR003439">
    <property type="entry name" value="ABC_transporter-like_ATP-bd"/>
</dbReference>
<evidence type="ECO:0000313" key="7">
    <source>
        <dbReference type="Proteomes" id="UP000601171"/>
    </source>
</evidence>
<evidence type="ECO:0000259" key="5">
    <source>
        <dbReference type="PROSITE" id="PS50893"/>
    </source>
</evidence>
<evidence type="ECO:0000256" key="4">
    <source>
        <dbReference type="ARBA" id="ARBA00022840"/>
    </source>
</evidence>
<comment type="caution">
    <text evidence="6">The sequence shown here is derived from an EMBL/GenBank/DDBJ whole genome shotgun (WGS) entry which is preliminary data.</text>
</comment>
<evidence type="ECO:0000256" key="2">
    <source>
        <dbReference type="ARBA" id="ARBA00022448"/>
    </source>
</evidence>
<feature type="domain" description="ABC transporter" evidence="5">
    <location>
        <begin position="4"/>
        <end position="235"/>
    </location>
</feature>
<evidence type="ECO:0000256" key="1">
    <source>
        <dbReference type="ARBA" id="ARBA00005417"/>
    </source>
</evidence>
<name>A0A926EWR2_9FIRM</name>
<proteinExistence type="inferred from homology"/>
<dbReference type="Proteomes" id="UP000601171">
    <property type="component" value="Unassembled WGS sequence"/>
</dbReference>
<keyword evidence="2" id="KW-0813">Transport</keyword>
<comment type="similarity">
    <text evidence="1">Belongs to the ABC transporter superfamily.</text>
</comment>
<dbReference type="GO" id="GO:0016887">
    <property type="term" value="F:ATP hydrolysis activity"/>
    <property type="evidence" value="ECO:0007669"/>
    <property type="project" value="InterPro"/>
</dbReference>
<keyword evidence="4 6" id="KW-0067">ATP-binding</keyword>
<reference evidence="6" key="1">
    <citation type="submission" date="2020-08" db="EMBL/GenBank/DDBJ databases">
        <title>Genome public.</title>
        <authorList>
            <person name="Liu C."/>
            <person name="Sun Q."/>
        </authorList>
    </citation>
    <scope>NUCLEOTIDE SEQUENCE</scope>
    <source>
        <strain evidence="6">BX21</strain>
    </source>
</reference>
<accession>A0A926EWR2</accession>
<dbReference type="InterPro" id="IPR050763">
    <property type="entry name" value="ABC_transporter_ATP-binding"/>
</dbReference>
<dbReference type="RefSeq" id="WP_262429169.1">
    <property type="nucleotide sequence ID" value="NZ_JACRTG010000016.1"/>
</dbReference>
<organism evidence="6 7">
    <name type="scientific">Paratissierella segnis</name>
    <dbReference type="NCBI Taxonomy" id="2763679"/>
    <lineage>
        <taxon>Bacteria</taxon>
        <taxon>Bacillati</taxon>
        <taxon>Bacillota</taxon>
        <taxon>Tissierellia</taxon>
        <taxon>Tissierellales</taxon>
        <taxon>Tissierellaceae</taxon>
        <taxon>Paratissierella</taxon>
    </lineage>
</organism>
<keyword evidence="3" id="KW-0547">Nucleotide-binding</keyword>
<dbReference type="SUPFAM" id="SSF52540">
    <property type="entry name" value="P-loop containing nucleoside triphosphate hydrolases"/>
    <property type="match status" value="1"/>
</dbReference>
<dbReference type="SMART" id="SM00382">
    <property type="entry name" value="AAA"/>
    <property type="match status" value="1"/>
</dbReference>
<protein>
    <submittedName>
        <fullName evidence="6">ABC transporter ATP-binding protein</fullName>
    </submittedName>
</protein>
<dbReference type="InterPro" id="IPR027417">
    <property type="entry name" value="P-loop_NTPase"/>
</dbReference>
<dbReference type="Gene3D" id="3.40.50.300">
    <property type="entry name" value="P-loop containing nucleotide triphosphate hydrolases"/>
    <property type="match status" value="1"/>
</dbReference>
<dbReference type="CDD" id="cd03230">
    <property type="entry name" value="ABC_DR_subfamily_A"/>
    <property type="match status" value="1"/>
</dbReference>
<evidence type="ECO:0000256" key="3">
    <source>
        <dbReference type="ARBA" id="ARBA00022741"/>
    </source>
</evidence>
<sequence>MIAVLIENLSKIYTGGNKAVNDISLAVNQGEVFGFLGPNGAGKTTTIKLLCGMLTPSNGSCRVFDLDPAQNPEKLHQLSGVMTEHAQMYDHLTGLDNLIFFGTLFGMNMSECKKRANALLNRLNLTYAGQRRLSTYSTGMRQRLSLARAMLHSPKILFLDEPTSGLDPESAQNVNTLIQELAASGTTIFLCTHQLRYAQEICTTYGLISEGSLLATGNIEKLRSMVSSKLTVRLKASLIPNGMVYEKTGEDTYNITVSSEDEIPLIIKGIVGAGGDVYHVSADQIPLEEIYFSLIDMNNGKMERENL</sequence>
<keyword evidence="7" id="KW-1185">Reference proteome</keyword>
<dbReference type="Pfam" id="PF00005">
    <property type="entry name" value="ABC_tran"/>
    <property type="match status" value="1"/>
</dbReference>
<dbReference type="PANTHER" id="PTHR42711">
    <property type="entry name" value="ABC TRANSPORTER ATP-BINDING PROTEIN"/>
    <property type="match status" value="1"/>
</dbReference>
<dbReference type="AlphaFoldDB" id="A0A926EWR2"/>
<evidence type="ECO:0000313" key="6">
    <source>
        <dbReference type="EMBL" id="MBC8587724.1"/>
    </source>
</evidence>
<dbReference type="GO" id="GO:0005524">
    <property type="term" value="F:ATP binding"/>
    <property type="evidence" value="ECO:0007669"/>
    <property type="project" value="UniProtKB-KW"/>
</dbReference>
<dbReference type="PROSITE" id="PS50893">
    <property type="entry name" value="ABC_TRANSPORTER_2"/>
    <property type="match status" value="1"/>
</dbReference>
<dbReference type="EMBL" id="JACRTG010000016">
    <property type="protein sequence ID" value="MBC8587724.1"/>
    <property type="molecule type" value="Genomic_DNA"/>
</dbReference>
<dbReference type="PANTHER" id="PTHR42711:SF5">
    <property type="entry name" value="ABC TRANSPORTER ATP-BINDING PROTEIN NATA"/>
    <property type="match status" value="1"/>
</dbReference>